<keyword evidence="7" id="KW-1185">Reference proteome</keyword>
<feature type="domain" description="BOD1/SHG1" evidence="5">
    <location>
        <begin position="1"/>
        <end position="71"/>
    </location>
</feature>
<feature type="compositionally biased region" description="Polar residues" evidence="4">
    <location>
        <begin position="581"/>
        <end position="592"/>
    </location>
</feature>
<accession>A0A851FMH9</accession>
<feature type="compositionally biased region" description="Basic and acidic residues" evidence="4">
    <location>
        <begin position="989"/>
        <end position="1003"/>
    </location>
</feature>
<feature type="region of interest" description="Disordered" evidence="4">
    <location>
        <begin position="187"/>
        <end position="316"/>
    </location>
</feature>
<dbReference type="GO" id="GO:0005694">
    <property type="term" value="C:chromosome"/>
    <property type="evidence" value="ECO:0007669"/>
    <property type="project" value="UniProtKB-SubCell"/>
</dbReference>
<feature type="compositionally biased region" description="Low complexity" evidence="4">
    <location>
        <begin position="1423"/>
        <end position="1435"/>
    </location>
</feature>
<feature type="compositionally biased region" description="Polar residues" evidence="4">
    <location>
        <begin position="1018"/>
        <end position="1036"/>
    </location>
</feature>
<feature type="non-terminal residue" evidence="6">
    <location>
        <position position="1"/>
    </location>
</feature>
<feature type="compositionally biased region" description="Basic and acidic residues" evidence="4">
    <location>
        <begin position="483"/>
        <end position="495"/>
    </location>
</feature>
<feature type="region of interest" description="Disordered" evidence="4">
    <location>
        <begin position="399"/>
        <end position="1036"/>
    </location>
</feature>
<dbReference type="PANTHER" id="PTHR47391:SF1">
    <property type="entry name" value="BIORIENTATION OF CHROMOSOMES IN CELL DIVISION 1 LIKE 1"/>
    <property type="match status" value="1"/>
</dbReference>
<feature type="compositionally biased region" description="Polar residues" evidence="4">
    <location>
        <begin position="1058"/>
        <end position="1075"/>
    </location>
</feature>
<comment type="subcellular location">
    <subcellularLocation>
        <location evidence="1">Chromosome</location>
    </subcellularLocation>
</comment>
<feature type="compositionally biased region" description="Basic and acidic residues" evidence="4">
    <location>
        <begin position="231"/>
        <end position="288"/>
    </location>
</feature>
<feature type="compositionally biased region" description="Polar residues" evidence="4">
    <location>
        <begin position="1180"/>
        <end position="1190"/>
    </location>
</feature>
<comment type="caution">
    <text evidence="6">The sequence shown here is derived from an EMBL/GenBank/DDBJ whole genome shotgun (WGS) entry which is preliminary data.</text>
</comment>
<feature type="compositionally biased region" description="Basic and acidic residues" evidence="4">
    <location>
        <begin position="956"/>
        <end position="981"/>
    </location>
</feature>
<organism evidence="6 7">
    <name type="scientific">Pitta sordida</name>
    <name type="common">Hooded pitta</name>
    <dbReference type="NCBI Taxonomy" id="9163"/>
    <lineage>
        <taxon>Eukaryota</taxon>
        <taxon>Metazoa</taxon>
        <taxon>Chordata</taxon>
        <taxon>Craniata</taxon>
        <taxon>Vertebrata</taxon>
        <taxon>Euteleostomi</taxon>
        <taxon>Archelosauria</taxon>
        <taxon>Archosauria</taxon>
        <taxon>Dinosauria</taxon>
        <taxon>Saurischia</taxon>
        <taxon>Theropoda</taxon>
        <taxon>Coelurosauria</taxon>
        <taxon>Aves</taxon>
        <taxon>Neognathae</taxon>
        <taxon>Neoaves</taxon>
        <taxon>Telluraves</taxon>
        <taxon>Australaves</taxon>
        <taxon>Passeriformes</taxon>
        <taxon>Pittidae</taxon>
        <taxon>Pitta</taxon>
    </lineage>
</organism>
<feature type="region of interest" description="Disordered" evidence="4">
    <location>
        <begin position="135"/>
        <end position="175"/>
    </location>
</feature>
<feature type="compositionally biased region" description="Basic and acidic residues" evidence="4">
    <location>
        <begin position="788"/>
        <end position="801"/>
    </location>
</feature>
<feature type="compositionally biased region" description="Basic and acidic residues" evidence="4">
    <location>
        <begin position="165"/>
        <end position="175"/>
    </location>
</feature>
<feature type="region of interest" description="Disordered" evidence="4">
    <location>
        <begin position="328"/>
        <end position="387"/>
    </location>
</feature>
<keyword evidence="3" id="KW-0158">Chromosome</keyword>
<feature type="region of interest" description="Disordered" evidence="4">
    <location>
        <begin position="1706"/>
        <end position="1731"/>
    </location>
</feature>
<feature type="compositionally biased region" description="Basic and acidic residues" evidence="4">
    <location>
        <begin position="1090"/>
        <end position="1105"/>
    </location>
</feature>
<evidence type="ECO:0000313" key="7">
    <source>
        <dbReference type="Proteomes" id="UP000633448"/>
    </source>
</evidence>
<evidence type="ECO:0000256" key="4">
    <source>
        <dbReference type="SAM" id="MobiDB-lite"/>
    </source>
</evidence>
<dbReference type="Pfam" id="PF05205">
    <property type="entry name" value="COMPASS-Shg1"/>
    <property type="match status" value="1"/>
</dbReference>
<feature type="compositionally biased region" description="Acidic residues" evidence="4">
    <location>
        <begin position="336"/>
        <end position="360"/>
    </location>
</feature>
<feature type="region of interest" description="Disordered" evidence="4">
    <location>
        <begin position="1377"/>
        <end position="1482"/>
    </location>
</feature>
<feature type="compositionally biased region" description="Basic and acidic residues" evidence="4">
    <location>
        <begin position="859"/>
        <end position="888"/>
    </location>
</feature>
<feature type="region of interest" description="Disordered" evidence="4">
    <location>
        <begin position="1549"/>
        <end position="1608"/>
    </location>
</feature>
<feature type="compositionally biased region" description="Basic and acidic residues" evidence="4">
    <location>
        <begin position="727"/>
        <end position="775"/>
    </location>
</feature>
<feature type="region of interest" description="Disordered" evidence="4">
    <location>
        <begin position="1058"/>
        <end position="1207"/>
    </location>
</feature>
<reference evidence="6" key="1">
    <citation type="submission" date="2019-10" db="EMBL/GenBank/DDBJ databases">
        <title>Bird 10,000 Genomes (B10K) Project - Family phase.</title>
        <authorList>
            <person name="Zhang G."/>
        </authorList>
    </citation>
    <scope>NUCLEOTIDE SEQUENCE</scope>
    <source>
        <strain evidence="6">B10K-DU-002-53</strain>
        <tissue evidence="6">Muscle</tissue>
    </source>
</reference>
<feature type="compositionally biased region" description="Polar residues" evidence="4">
    <location>
        <begin position="1130"/>
        <end position="1148"/>
    </location>
</feature>
<evidence type="ECO:0000256" key="3">
    <source>
        <dbReference type="ARBA" id="ARBA00022454"/>
    </source>
</evidence>
<feature type="compositionally biased region" description="Basic residues" evidence="4">
    <location>
        <begin position="832"/>
        <end position="842"/>
    </location>
</feature>
<comment type="similarity">
    <text evidence="2">Belongs to the BOD1 family.</text>
</comment>
<feature type="compositionally biased region" description="Low complexity" evidence="4">
    <location>
        <begin position="135"/>
        <end position="146"/>
    </location>
</feature>
<dbReference type="InterPro" id="IPR055264">
    <property type="entry name" value="BOD1/SHG1_dom"/>
</dbReference>
<feature type="compositionally biased region" description="Basic and acidic residues" evidence="4">
    <location>
        <begin position="909"/>
        <end position="949"/>
    </location>
</feature>
<protein>
    <submittedName>
        <fullName evidence="6">BD1L1 protein</fullName>
    </submittedName>
</protein>
<dbReference type="EMBL" id="WEKX01023717">
    <property type="protein sequence ID" value="NWI95365.1"/>
    <property type="molecule type" value="Genomic_DNA"/>
</dbReference>
<feature type="region of interest" description="Disordered" evidence="4">
    <location>
        <begin position="1791"/>
        <end position="1822"/>
    </location>
</feature>
<name>A0A851FMH9_PITSO</name>
<dbReference type="OrthoDB" id="7605699at2759"/>
<feature type="region of interest" description="Disordered" evidence="4">
    <location>
        <begin position="1257"/>
        <end position="1286"/>
    </location>
</feature>
<feature type="compositionally biased region" description="Polar residues" evidence="4">
    <location>
        <begin position="897"/>
        <end position="908"/>
    </location>
</feature>
<evidence type="ECO:0000259" key="5">
    <source>
        <dbReference type="Pfam" id="PF05205"/>
    </source>
</evidence>
<gene>
    <name evidence="6" type="primary">Bod1l1</name>
    <name evidence="6" type="ORF">PITSOR_R09993</name>
</gene>
<feature type="compositionally biased region" description="Low complexity" evidence="4">
    <location>
        <begin position="1631"/>
        <end position="1655"/>
    </location>
</feature>
<feature type="compositionally biased region" description="Polar residues" evidence="4">
    <location>
        <begin position="214"/>
        <end position="225"/>
    </location>
</feature>
<feature type="compositionally biased region" description="Basic and acidic residues" evidence="4">
    <location>
        <begin position="405"/>
        <end position="446"/>
    </location>
</feature>
<evidence type="ECO:0000256" key="1">
    <source>
        <dbReference type="ARBA" id="ARBA00004286"/>
    </source>
</evidence>
<feature type="non-terminal residue" evidence="6">
    <location>
        <position position="1897"/>
    </location>
</feature>
<feature type="compositionally biased region" description="Basic and acidic residues" evidence="4">
    <location>
        <begin position="1462"/>
        <end position="1476"/>
    </location>
</feature>
<dbReference type="Proteomes" id="UP000633448">
    <property type="component" value="Unassembled WGS sequence"/>
</dbReference>
<proteinExistence type="inferred from homology"/>
<evidence type="ECO:0000313" key="6">
    <source>
        <dbReference type="EMBL" id="NWI95365.1"/>
    </source>
</evidence>
<feature type="compositionally biased region" description="Basic and acidic residues" evidence="4">
    <location>
        <begin position="461"/>
        <end position="473"/>
    </location>
</feature>
<evidence type="ECO:0000256" key="2">
    <source>
        <dbReference type="ARBA" id="ARBA00008463"/>
    </source>
</evidence>
<feature type="compositionally biased region" description="Basic and acidic residues" evidence="4">
    <location>
        <begin position="593"/>
        <end position="696"/>
    </location>
</feature>
<dbReference type="InterPro" id="IPR043244">
    <property type="entry name" value="BOD1L1"/>
</dbReference>
<sequence length="1897" mass="207064">PAYQNLRQRVDNFVSNHLATHTWSPHLNKNQLRNNIRQQVLKSGMLESGIDRIISQVVDPKINHTFRPQVEKAVHEFLATLNHKEEAGPSTAPNEEKADASVTVQGVSATAPSANVANDAMSILETITSLNQEASAARASTETSNSKSNDRVARRLSSQQSADGNTDKERNVEDLLDKEKAISDLSGEGAETLAKSEDLNELPCQSEEIKNSAKDANTLTFTSKDTQQDSEDQKSKLLDKCDKKPDSNEKSERRKEKKEKLDKKSDHSKKSDDTTKSKEEKQAKESEPVKQLVPEKNSNKHKTTESSKEENSFIDSDLDVLSDITVSSVHTSDLSSFEEESEEEPVISDSTEEGEITSDEEEKKNQSKTKPQGNELGDGKAKPSRQAYIHKPFLYSKYFSDSDDERTVEQRRQSIAKEKEERLLRRQINREKLEEKRKQKAAEKTKSSKTGNQNAKGKSGLHIEEPSSKKSLESKATGTSIKEVLKEQKFLEKKVALSRKRKRDSRYLYVCRKKHEPSEEDSKEMQKPNEICEKNSSKELKHNHGKSEASKQLRRLSELGHSTEESKSDSKAEKEHRRKTSTSLQTEGAQQDSETREPKRQLDRAEVNTEEPQKQKSIVKNEKHPKKDADTETQHVRNSAKKETKSCRDKNEKERTALEDKLSLKHKCKGDSIHKASEDVELHSSERSSKGEDVGQKHNQQIRVSSDDKSERKSKHRSERKASVTGKEGKNTSESTLKAEELLRKENKKDRHLSTEKSRAECKTKRSLSDPKPQKDSLSASKQLASHKRSESYSEDKHEIEAANSDCNLKHEDGVHKDRRRPKSFAEEKILLKSKSKSHSKQFKASETELQENLTKQETVQKLDKDKSLEDSDSDRQHKSKSEDRSFEESGADSELVSGTQLTQGSQKDFSHRVKSHSGEKGSAKEKHRGDKDLSNSKLERRLSSEGHKSRNLKHSNKEIKKKEESIKSEDKDTKETDSGHGRVLNVSGDKKQSKKASCEYRKGSISNQDLLKEEKQSAGTESSQAPALQKATVNNNVLHSGHVEELMELDLKQAKVQETSNTEGKNIKNSFQTTDVKHAAKGKVSRSISNKEIKHGLADLEARESQFLPAAGKTMEQEDSSNKKVGALETSSKQASMNQGPSKQGASKTGIVNDKSGKILPNVPSKEQASKDSRRPKNSKTVISNSNSDDVPLAINSAREDAAHAKSMDMDISDFAESLSSMSKECRNSDRTSLLEGTFTLKNDAAQVEYMEHDSAVPSSVIKDDGDSTMTNSVGKENKVPQPDVQAMENSIAGLPGQEDDNEAGKLESSWDRDFKTKEEKLMFDVTEHCGDVTTKELSLRRKETGCLNADPSTKGERSTMMDKVEKNEARDIDDLIQSSSVLVPERVPEKTVKGSVTANGQGGSSVVGMEDKSESNAVDTSAGSSKPSSLYSSLQTTPATVIGTSTEKITESTAMATSTAEERAEGASHSEKGSDATTTCTEESEVTVICTSIEADEGFTTGIWAKSNEGCSSVTGADDGDCTVASAEEGGGSVVTEGLAESESYLTSTGEENGDCTMADAEESSKDSFNASGVEIEDSVNSAGAEEKDDAVTSAGSEEKRKTSSCVDTGKFESSVSCLGEVESDGAVTSAGTETGEGSTSGDSSSEFRGSVSTGQVKEHEGTVTCTGAEERGHNLIICSVTGTDTQGESSVTGACIAVVTNNSDTTGTSGDKSEDTVNGESTVTSTGITPEDDAEISVVCTGLEDSNEGFAVCLEAEKCESLMDSIRAEEEANIATVSVGLCDDEGFVTSTGSKEEDEEGEDIVTSTGRGNEENEHASTCTGMESENALICVGAEEGESSIICVVAEQMEAESGLIGTNVNKLTVDSMSAEKEANRGTNCKNYKGIVESSVTSA</sequence>
<feature type="compositionally biased region" description="Polar residues" evidence="4">
    <location>
        <begin position="1436"/>
        <end position="1449"/>
    </location>
</feature>
<feature type="compositionally biased region" description="Basic and acidic residues" evidence="4">
    <location>
        <begin position="523"/>
        <end position="575"/>
    </location>
</feature>
<feature type="region of interest" description="Disordered" evidence="4">
    <location>
        <begin position="1625"/>
        <end position="1669"/>
    </location>
</feature>
<dbReference type="PANTHER" id="PTHR47391">
    <property type="entry name" value="BIORIENTATION OF CHROMOSOMES IN CELL DIVISION 1 LIKE 1"/>
    <property type="match status" value="1"/>
</dbReference>
<feature type="compositionally biased region" description="Basic and acidic residues" evidence="4">
    <location>
        <begin position="302"/>
        <end position="311"/>
    </location>
</feature>